<sequence>VAKFVGSPVINLLSAAIDGNTLIIGKKAMVCSIFEKPFY</sequence>
<proteinExistence type="predicted"/>
<evidence type="ECO:0000313" key="1">
    <source>
        <dbReference type="EMBL" id="GAI44603.1"/>
    </source>
</evidence>
<dbReference type="EMBL" id="BARV01030740">
    <property type="protein sequence ID" value="GAI44603.1"/>
    <property type="molecule type" value="Genomic_DNA"/>
</dbReference>
<feature type="non-terminal residue" evidence="1">
    <location>
        <position position="1"/>
    </location>
</feature>
<gene>
    <name evidence="1" type="ORF">S06H3_48775</name>
</gene>
<dbReference type="AlphaFoldDB" id="X1NLY0"/>
<accession>X1NLY0</accession>
<protein>
    <submittedName>
        <fullName evidence="1">Uncharacterized protein</fullName>
    </submittedName>
</protein>
<comment type="caution">
    <text evidence="1">The sequence shown here is derived from an EMBL/GenBank/DDBJ whole genome shotgun (WGS) entry which is preliminary data.</text>
</comment>
<organism evidence="1">
    <name type="scientific">marine sediment metagenome</name>
    <dbReference type="NCBI Taxonomy" id="412755"/>
    <lineage>
        <taxon>unclassified sequences</taxon>
        <taxon>metagenomes</taxon>
        <taxon>ecological metagenomes</taxon>
    </lineage>
</organism>
<reference evidence="1" key="1">
    <citation type="journal article" date="2014" name="Front. Microbiol.">
        <title>High frequency of phylogenetically diverse reductive dehalogenase-homologous genes in deep subseafloor sedimentary metagenomes.</title>
        <authorList>
            <person name="Kawai M."/>
            <person name="Futagami T."/>
            <person name="Toyoda A."/>
            <person name="Takaki Y."/>
            <person name="Nishi S."/>
            <person name="Hori S."/>
            <person name="Arai W."/>
            <person name="Tsubouchi T."/>
            <person name="Morono Y."/>
            <person name="Uchiyama I."/>
            <person name="Ito T."/>
            <person name="Fujiyama A."/>
            <person name="Inagaki F."/>
            <person name="Takami H."/>
        </authorList>
    </citation>
    <scope>NUCLEOTIDE SEQUENCE</scope>
    <source>
        <strain evidence="1">Expedition CK06-06</strain>
    </source>
</reference>
<name>X1NLY0_9ZZZZ</name>